<dbReference type="SUPFAM" id="SSF46785">
    <property type="entry name" value="Winged helix' DNA-binding domain"/>
    <property type="match status" value="1"/>
</dbReference>
<feature type="domain" description="HTH marR-type" evidence="1">
    <location>
        <begin position="18"/>
        <end position="150"/>
    </location>
</feature>
<dbReference type="InterPro" id="IPR039422">
    <property type="entry name" value="MarR/SlyA-like"/>
</dbReference>
<dbReference type="InterPro" id="IPR000835">
    <property type="entry name" value="HTH_MarR-typ"/>
</dbReference>
<dbReference type="InterPro" id="IPR036390">
    <property type="entry name" value="WH_DNA-bd_sf"/>
</dbReference>
<dbReference type="Proteomes" id="UP000284202">
    <property type="component" value="Unassembled WGS sequence"/>
</dbReference>
<comment type="caution">
    <text evidence="2">The sequence shown here is derived from an EMBL/GenBank/DDBJ whole genome shotgun (WGS) entry which is preliminary data.</text>
</comment>
<gene>
    <name evidence="2" type="ORF">D3P04_12045</name>
</gene>
<dbReference type="InterPro" id="IPR036388">
    <property type="entry name" value="WH-like_DNA-bd_sf"/>
</dbReference>
<dbReference type="PANTHER" id="PTHR33164">
    <property type="entry name" value="TRANSCRIPTIONAL REGULATOR, MARR FAMILY"/>
    <property type="match status" value="1"/>
</dbReference>
<proteinExistence type="predicted"/>
<dbReference type="GO" id="GO:0003700">
    <property type="term" value="F:DNA-binding transcription factor activity"/>
    <property type="evidence" value="ECO:0007669"/>
    <property type="project" value="InterPro"/>
</dbReference>
<dbReference type="PROSITE" id="PS50995">
    <property type="entry name" value="HTH_MARR_2"/>
    <property type="match status" value="1"/>
</dbReference>
<reference evidence="3" key="1">
    <citation type="submission" date="2018-09" db="EMBL/GenBank/DDBJ databases">
        <title>Acidovorax cavernicola nov. sp. isolated from Gruta de las Maravillas (Aracena, Spain).</title>
        <authorList>
            <person name="Jurado V."/>
            <person name="Gutierrez-Patricio S."/>
            <person name="Gonzalez-Pimentel J.L."/>
            <person name="Miller A.Z."/>
            <person name="Laiz L."/>
            <person name="Saiz-Jimenez C."/>
        </authorList>
    </citation>
    <scope>NUCLEOTIDE SEQUENCE [LARGE SCALE GENOMIC DNA]</scope>
    <source>
        <strain evidence="3">1011MAR3C25</strain>
    </source>
</reference>
<accession>A0A418SVW7</accession>
<dbReference type="PRINTS" id="PR00598">
    <property type="entry name" value="HTHMARR"/>
</dbReference>
<dbReference type="OrthoDB" id="6400670at2"/>
<dbReference type="PANTHER" id="PTHR33164:SF43">
    <property type="entry name" value="HTH-TYPE TRANSCRIPTIONAL REPRESSOR YETL"/>
    <property type="match status" value="1"/>
</dbReference>
<dbReference type="AlphaFoldDB" id="A0A418SVW7"/>
<dbReference type="EMBL" id="QZCG01000007">
    <property type="protein sequence ID" value="RJE85018.1"/>
    <property type="molecule type" value="Genomic_DNA"/>
</dbReference>
<evidence type="ECO:0000313" key="2">
    <source>
        <dbReference type="EMBL" id="RJE85018.1"/>
    </source>
</evidence>
<protein>
    <submittedName>
        <fullName evidence="2">MarR family transcriptional regulator</fullName>
    </submittedName>
</protein>
<organism evidence="2 3">
    <name type="scientific">Paracoccus onubensis</name>
    <dbReference type="NCBI Taxonomy" id="1675788"/>
    <lineage>
        <taxon>Bacteria</taxon>
        <taxon>Pseudomonadati</taxon>
        <taxon>Pseudomonadota</taxon>
        <taxon>Alphaproteobacteria</taxon>
        <taxon>Rhodobacterales</taxon>
        <taxon>Paracoccaceae</taxon>
        <taxon>Paracoccus</taxon>
    </lineage>
</organism>
<evidence type="ECO:0000313" key="3">
    <source>
        <dbReference type="Proteomes" id="UP000284202"/>
    </source>
</evidence>
<keyword evidence="3" id="KW-1185">Reference proteome</keyword>
<dbReference type="SMART" id="SM00347">
    <property type="entry name" value="HTH_MARR"/>
    <property type="match status" value="1"/>
</dbReference>
<dbReference type="GO" id="GO:0006950">
    <property type="term" value="P:response to stress"/>
    <property type="evidence" value="ECO:0007669"/>
    <property type="project" value="TreeGrafter"/>
</dbReference>
<dbReference type="RefSeq" id="WP_119749154.1">
    <property type="nucleotide sequence ID" value="NZ_QZCG01000007.1"/>
</dbReference>
<evidence type="ECO:0000259" key="1">
    <source>
        <dbReference type="PROSITE" id="PS50995"/>
    </source>
</evidence>
<name>A0A418SVW7_9RHOB</name>
<dbReference type="Gene3D" id="1.10.10.10">
    <property type="entry name" value="Winged helix-like DNA-binding domain superfamily/Winged helix DNA-binding domain"/>
    <property type="match status" value="1"/>
</dbReference>
<dbReference type="Pfam" id="PF12802">
    <property type="entry name" value="MarR_2"/>
    <property type="match status" value="1"/>
</dbReference>
<sequence>METTKNDIESQKGNDRLAASLFAEVLIADQLSRNLISQALPRGMQISHFSVLNLLSHVNEERTPAQLAEAFHITRGAMTNTLSRLEWAGHIHIRPDWDDARRKFVSISPAGRAARDAAIASFMPLITEVVQDIGAERVRLALPVLRELRRRLDVGNQ</sequence>